<dbReference type="EMBL" id="JAUQSX010000007">
    <property type="protein sequence ID" value="MDO7847667.1"/>
    <property type="molecule type" value="Genomic_DNA"/>
</dbReference>
<dbReference type="Proteomes" id="UP001167796">
    <property type="component" value="Unassembled WGS sequence"/>
</dbReference>
<accession>A0ABT9AE38</accession>
<proteinExistence type="predicted"/>
<reference evidence="1" key="1">
    <citation type="submission" date="2023-07" db="EMBL/GenBank/DDBJ databases">
        <authorList>
            <person name="Kim M.K."/>
        </authorList>
    </citation>
    <scope>NUCLEOTIDE SEQUENCE</scope>
    <source>
        <strain evidence="1">M29</strain>
    </source>
</reference>
<sequence length="94" mass="11229">MTKYKAEGIYKDFLSGRQAPLSYYWKYTFYWRYESPEVILELSYGGSVDDIYRYELNGPTLTLPQTLEELVKEEYRIAIHFLPTSEIYTVDPTY</sequence>
<comment type="caution">
    <text evidence="1">The sequence shown here is derived from an EMBL/GenBank/DDBJ whole genome shotgun (WGS) entry which is preliminary data.</text>
</comment>
<gene>
    <name evidence="1" type="ORF">Q5H92_14960</name>
</gene>
<evidence type="ECO:0000313" key="1">
    <source>
        <dbReference type="EMBL" id="MDO7847667.1"/>
    </source>
</evidence>
<organism evidence="1 2">
    <name type="scientific">Hymenobacter mellowenesis</name>
    <dbReference type="NCBI Taxonomy" id="3063995"/>
    <lineage>
        <taxon>Bacteria</taxon>
        <taxon>Pseudomonadati</taxon>
        <taxon>Bacteroidota</taxon>
        <taxon>Cytophagia</taxon>
        <taxon>Cytophagales</taxon>
        <taxon>Hymenobacteraceae</taxon>
        <taxon>Hymenobacter</taxon>
    </lineage>
</organism>
<name>A0ABT9AE38_9BACT</name>
<dbReference type="RefSeq" id="WP_305012347.1">
    <property type="nucleotide sequence ID" value="NZ_JAUQSX010000007.1"/>
</dbReference>
<evidence type="ECO:0000313" key="2">
    <source>
        <dbReference type="Proteomes" id="UP001167796"/>
    </source>
</evidence>
<keyword evidence="2" id="KW-1185">Reference proteome</keyword>
<protein>
    <submittedName>
        <fullName evidence="1">Uncharacterized protein</fullName>
    </submittedName>
</protein>